<dbReference type="RefSeq" id="WP_186903310.1">
    <property type="nucleotide sequence ID" value="NZ_JACOGD010000003.1"/>
</dbReference>
<reference evidence="1 2" key="1">
    <citation type="submission" date="2020-08" db="EMBL/GenBank/DDBJ databases">
        <title>Novel species isolated from subtropical streams in China.</title>
        <authorList>
            <person name="Lu H."/>
        </authorList>
    </citation>
    <scope>NUCLEOTIDE SEQUENCE [LARGE SCALE GENOMIC DNA]</scope>
    <source>
        <strain evidence="1 2">CY22W</strain>
    </source>
</reference>
<gene>
    <name evidence="1" type="ORF">H8K43_07880</name>
</gene>
<evidence type="ECO:0000313" key="1">
    <source>
        <dbReference type="EMBL" id="MBC3931584.1"/>
    </source>
</evidence>
<sequence>MLNPSELTHVNIIGSDDYERAVLGLVLGAREYRVRSFSSLDDFGLPRPEAGGTCALLALSRREVETGAILQQIRQLSLHMPVLLLVDQVCYPQLAAALESDHISLLIRPVQKDVLLRSIRQAIRCWLESEIT</sequence>
<dbReference type="Proteomes" id="UP000654304">
    <property type="component" value="Unassembled WGS sequence"/>
</dbReference>
<keyword evidence="2" id="KW-1185">Reference proteome</keyword>
<name>A0ABR7A422_9BURK</name>
<comment type="caution">
    <text evidence="1">The sequence shown here is derived from an EMBL/GenBank/DDBJ whole genome shotgun (WGS) entry which is preliminary data.</text>
</comment>
<organism evidence="1 2">
    <name type="scientific">Undibacterium curvum</name>
    <dbReference type="NCBI Taxonomy" id="2762294"/>
    <lineage>
        <taxon>Bacteria</taxon>
        <taxon>Pseudomonadati</taxon>
        <taxon>Pseudomonadota</taxon>
        <taxon>Betaproteobacteria</taxon>
        <taxon>Burkholderiales</taxon>
        <taxon>Oxalobacteraceae</taxon>
        <taxon>Undibacterium</taxon>
    </lineage>
</organism>
<accession>A0ABR7A422</accession>
<dbReference type="SUPFAM" id="SSF52172">
    <property type="entry name" value="CheY-like"/>
    <property type="match status" value="1"/>
</dbReference>
<evidence type="ECO:0008006" key="3">
    <source>
        <dbReference type="Google" id="ProtNLM"/>
    </source>
</evidence>
<proteinExistence type="predicted"/>
<dbReference type="InterPro" id="IPR011006">
    <property type="entry name" value="CheY-like_superfamily"/>
</dbReference>
<dbReference type="EMBL" id="JACOGD010000003">
    <property type="protein sequence ID" value="MBC3931584.1"/>
    <property type="molecule type" value="Genomic_DNA"/>
</dbReference>
<evidence type="ECO:0000313" key="2">
    <source>
        <dbReference type="Proteomes" id="UP000654304"/>
    </source>
</evidence>
<protein>
    <recommendedName>
        <fullName evidence="3">Response regulatory domain-containing protein</fullName>
    </recommendedName>
</protein>